<evidence type="ECO:0000313" key="2">
    <source>
        <dbReference type="Proteomes" id="UP000016934"/>
    </source>
</evidence>
<dbReference type="AlphaFoldDB" id="M2TCC3"/>
<dbReference type="Proteomes" id="UP000016934">
    <property type="component" value="Unassembled WGS sequence"/>
</dbReference>
<protein>
    <submittedName>
        <fullName evidence="1">Uncharacterized protein</fullName>
    </submittedName>
</protein>
<accession>M2TCC3</accession>
<organism evidence="1 2">
    <name type="scientific">Cochliobolus sativus (strain ND90Pr / ATCC 201652)</name>
    <name type="common">Common root rot and spot blotch fungus</name>
    <name type="synonym">Bipolaris sorokiniana</name>
    <dbReference type="NCBI Taxonomy" id="665912"/>
    <lineage>
        <taxon>Eukaryota</taxon>
        <taxon>Fungi</taxon>
        <taxon>Dikarya</taxon>
        <taxon>Ascomycota</taxon>
        <taxon>Pezizomycotina</taxon>
        <taxon>Dothideomycetes</taxon>
        <taxon>Pleosporomycetidae</taxon>
        <taxon>Pleosporales</taxon>
        <taxon>Pleosporineae</taxon>
        <taxon>Pleosporaceae</taxon>
        <taxon>Bipolaris</taxon>
    </lineage>
</organism>
<name>M2TCC3_COCSN</name>
<keyword evidence="2" id="KW-1185">Reference proteome</keyword>
<proteinExistence type="predicted"/>
<dbReference type="GeneID" id="19136127"/>
<dbReference type="KEGG" id="bsc:COCSADRAFT_298506"/>
<gene>
    <name evidence="1" type="ORF">COCSADRAFT_298506</name>
</gene>
<dbReference type="EMBL" id="KB445640">
    <property type="protein sequence ID" value="EMD66467.1"/>
    <property type="molecule type" value="Genomic_DNA"/>
</dbReference>
<reference evidence="1 2" key="1">
    <citation type="journal article" date="2012" name="PLoS Pathog.">
        <title>Diverse lifestyles and strategies of plant pathogenesis encoded in the genomes of eighteen Dothideomycetes fungi.</title>
        <authorList>
            <person name="Ohm R.A."/>
            <person name="Feau N."/>
            <person name="Henrissat B."/>
            <person name="Schoch C.L."/>
            <person name="Horwitz B.A."/>
            <person name="Barry K.W."/>
            <person name="Condon B.J."/>
            <person name="Copeland A.C."/>
            <person name="Dhillon B."/>
            <person name="Glaser F."/>
            <person name="Hesse C.N."/>
            <person name="Kosti I."/>
            <person name="LaButti K."/>
            <person name="Lindquist E.A."/>
            <person name="Lucas S."/>
            <person name="Salamov A.A."/>
            <person name="Bradshaw R.E."/>
            <person name="Ciuffetti L."/>
            <person name="Hamelin R.C."/>
            <person name="Kema G.H.J."/>
            <person name="Lawrence C."/>
            <person name="Scott J.A."/>
            <person name="Spatafora J.W."/>
            <person name="Turgeon B.G."/>
            <person name="de Wit P.J.G.M."/>
            <person name="Zhong S."/>
            <person name="Goodwin S.B."/>
            <person name="Grigoriev I.V."/>
        </authorList>
    </citation>
    <scope>NUCLEOTIDE SEQUENCE [LARGE SCALE GENOMIC DNA]</scope>
    <source>
        <strain evidence="2">ND90Pr / ATCC 201652</strain>
    </source>
</reference>
<dbReference type="HOGENOM" id="CLU_3087095_0_0_1"/>
<evidence type="ECO:0000313" key="1">
    <source>
        <dbReference type="EMBL" id="EMD66467.1"/>
    </source>
</evidence>
<sequence>MHQLSVHPIYCTTDLAIRPSIHTRSHGHDTPSMAFLIPAHPPPDLQHWQPDA</sequence>
<reference evidence="2" key="2">
    <citation type="journal article" date="2013" name="PLoS Genet.">
        <title>Comparative genome structure, secondary metabolite, and effector coding capacity across Cochliobolus pathogens.</title>
        <authorList>
            <person name="Condon B.J."/>
            <person name="Leng Y."/>
            <person name="Wu D."/>
            <person name="Bushley K.E."/>
            <person name="Ohm R.A."/>
            <person name="Otillar R."/>
            <person name="Martin J."/>
            <person name="Schackwitz W."/>
            <person name="Grimwood J."/>
            <person name="MohdZainudin N."/>
            <person name="Xue C."/>
            <person name="Wang R."/>
            <person name="Manning V.A."/>
            <person name="Dhillon B."/>
            <person name="Tu Z.J."/>
            <person name="Steffenson B.J."/>
            <person name="Salamov A."/>
            <person name="Sun H."/>
            <person name="Lowry S."/>
            <person name="LaButti K."/>
            <person name="Han J."/>
            <person name="Copeland A."/>
            <person name="Lindquist E."/>
            <person name="Barry K."/>
            <person name="Schmutz J."/>
            <person name="Baker S.E."/>
            <person name="Ciuffetti L.M."/>
            <person name="Grigoriev I.V."/>
            <person name="Zhong S."/>
            <person name="Turgeon B.G."/>
        </authorList>
    </citation>
    <scope>NUCLEOTIDE SEQUENCE [LARGE SCALE GENOMIC DNA]</scope>
    <source>
        <strain evidence="2">ND90Pr / ATCC 201652</strain>
    </source>
</reference>
<dbReference type="RefSeq" id="XP_007697954.1">
    <property type="nucleotide sequence ID" value="XM_007699764.1"/>
</dbReference>